<feature type="domain" description="Kazal-like" evidence="10">
    <location>
        <begin position="692"/>
        <end position="743"/>
    </location>
</feature>
<evidence type="ECO:0000256" key="4">
    <source>
        <dbReference type="ARBA" id="ARBA00022692"/>
    </source>
</evidence>
<name>A0AAE1FC28_PETCI</name>
<dbReference type="PANTHER" id="PTHR11388:SF76">
    <property type="entry name" value="SOLUTE CARRIER ORGANIC ANION TRANSPORTER FAMILY MEMBER"/>
    <property type="match status" value="1"/>
</dbReference>
<dbReference type="EMBL" id="JAWQEG010002582">
    <property type="protein sequence ID" value="KAK3870976.1"/>
    <property type="molecule type" value="Genomic_DNA"/>
</dbReference>
<dbReference type="InterPro" id="IPR004156">
    <property type="entry name" value="OATP"/>
</dbReference>
<dbReference type="CDD" id="cd17336">
    <property type="entry name" value="MFS_SLCO_OATP"/>
    <property type="match status" value="1"/>
</dbReference>
<evidence type="ECO:0000256" key="6">
    <source>
        <dbReference type="ARBA" id="ARBA00023136"/>
    </source>
</evidence>
<dbReference type="AlphaFoldDB" id="A0AAE1FC28"/>
<feature type="transmembrane region" description="Helical" evidence="8">
    <location>
        <begin position="600"/>
        <end position="622"/>
    </location>
</feature>
<evidence type="ECO:0000259" key="10">
    <source>
        <dbReference type="PROSITE" id="PS51465"/>
    </source>
</evidence>
<evidence type="ECO:0000313" key="12">
    <source>
        <dbReference type="Proteomes" id="UP001286313"/>
    </source>
</evidence>
<feature type="transmembrane region" description="Helical" evidence="8">
    <location>
        <begin position="559"/>
        <end position="580"/>
    </location>
</feature>
<feature type="transmembrane region" description="Helical" evidence="8">
    <location>
        <begin position="629"/>
        <end position="650"/>
    </location>
</feature>
<dbReference type="PROSITE" id="PS51465">
    <property type="entry name" value="KAZAL_2"/>
    <property type="match status" value="1"/>
</dbReference>
<feature type="transmembrane region" description="Helical" evidence="8">
    <location>
        <begin position="883"/>
        <end position="903"/>
    </location>
</feature>
<dbReference type="NCBIfam" id="TIGR00805">
    <property type="entry name" value="oat"/>
    <property type="match status" value="1"/>
</dbReference>
<keyword evidence="6 8" id="KW-0472">Membrane</keyword>
<evidence type="ECO:0000256" key="2">
    <source>
        <dbReference type="ARBA" id="ARBA00009657"/>
    </source>
</evidence>
<keyword evidence="8" id="KW-0406">Ion transport</keyword>
<feature type="transmembrane region" description="Helical" evidence="8">
    <location>
        <begin position="401"/>
        <end position="421"/>
    </location>
</feature>
<evidence type="ECO:0000313" key="11">
    <source>
        <dbReference type="EMBL" id="KAK3870976.1"/>
    </source>
</evidence>
<protein>
    <recommendedName>
        <fullName evidence="8">Solute carrier organic anion transporter family member</fullName>
    </recommendedName>
</protein>
<comment type="caution">
    <text evidence="8">Lacks conserved residue(s) required for the propagation of feature annotation.</text>
</comment>
<feature type="transmembrane region" description="Helical" evidence="8">
    <location>
        <begin position="477"/>
        <end position="502"/>
    </location>
</feature>
<evidence type="ECO:0000256" key="5">
    <source>
        <dbReference type="ARBA" id="ARBA00022989"/>
    </source>
</evidence>
<feature type="transmembrane region" description="Helical" evidence="8">
    <location>
        <begin position="312"/>
        <end position="334"/>
    </location>
</feature>
<comment type="caution">
    <text evidence="11">The sequence shown here is derived from an EMBL/GenBank/DDBJ whole genome shotgun (WGS) entry which is preliminary data.</text>
</comment>
<dbReference type="GO" id="GO:0043252">
    <property type="term" value="P:sodium-independent organic anion transport"/>
    <property type="evidence" value="ECO:0007669"/>
    <property type="project" value="TreeGrafter"/>
</dbReference>
<dbReference type="GO" id="GO:0006811">
    <property type="term" value="P:monoatomic ion transport"/>
    <property type="evidence" value="ECO:0007669"/>
    <property type="project" value="UniProtKB-KW"/>
</dbReference>
<feature type="transmembrane region" description="Helical" evidence="8">
    <location>
        <begin position="433"/>
        <end position="457"/>
    </location>
</feature>
<dbReference type="InterPro" id="IPR002350">
    <property type="entry name" value="Kazal_dom"/>
</dbReference>
<evidence type="ECO:0000256" key="1">
    <source>
        <dbReference type="ARBA" id="ARBA00004651"/>
    </source>
</evidence>
<evidence type="ECO:0000256" key="8">
    <source>
        <dbReference type="RuleBase" id="RU362056"/>
    </source>
</evidence>
<dbReference type="Pfam" id="PF03137">
    <property type="entry name" value="OATP"/>
    <property type="match status" value="1"/>
</dbReference>
<keyword evidence="4 8" id="KW-0812">Transmembrane</keyword>
<keyword evidence="12" id="KW-1185">Reference proteome</keyword>
<organism evidence="11 12">
    <name type="scientific">Petrolisthes cinctipes</name>
    <name type="common">Flat porcelain crab</name>
    <dbReference type="NCBI Taxonomy" id="88211"/>
    <lineage>
        <taxon>Eukaryota</taxon>
        <taxon>Metazoa</taxon>
        <taxon>Ecdysozoa</taxon>
        <taxon>Arthropoda</taxon>
        <taxon>Crustacea</taxon>
        <taxon>Multicrustacea</taxon>
        <taxon>Malacostraca</taxon>
        <taxon>Eumalacostraca</taxon>
        <taxon>Eucarida</taxon>
        <taxon>Decapoda</taxon>
        <taxon>Pleocyemata</taxon>
        <taxon>Anomura</taxon>
        <taxon>Galatheoidea</taxon>
        <taxon>Porcellanidae</taxon>
        <taxon>Petrolisthes</taxon>
    </lineage>
</organism>
<keyword evidence="8" id="KW-0813">Transport</keyword>
<dbReference type="InterPro" id="IPR036259">
    <property type="entry name" value="MFS_trans_sf"/>
</dbReference>
<dbReference type="GO" id="GO:0016323">
    <property type="term" value="C:basolateral plasma membrane"/>
    <property type="evidence" value="ECO:0007669"/>
    <property type="project" value="TreeGrafter"/>
</dbReference>
<feature type="region of interest" description="Disordered" evidence="9">
    <location>
        <begin position="1"/>
        <end position="36"/>
    </location>
</feature>
<reference evidence="11" key="1">
    <citation type="submission" date="2023-10" db="EMBL/GenBank/DDBJ databases">
        <title>Genome assemblies of two species of porcelain crab, Petrolisthes cinctipes and Petrolisthes manimaculis (Anomura: Porcellanidae).</title>
        <authorList>
            <person name="Angst P."/>
        </authorList>
    </citation>
    <scope>NUCLEOTIDE SEQUENCE</scope>
    <source>
        <strain evidence="11">PB745_01</strain>
        <tissue evidence="11">Gill</tissue>
    </source>
</reference>
<dbReference type="PROSITE" id="PS00282">
    <property type="entry name" value="KAZAL_1"/>
    <property type="match status" value="1"/>
</dbReference>
<keyword evidence="7" id="KW-1015">Disulfide bond</keyword>
<evidence type="ECO:0000256" key="9">
    <source>
        <dbReference type="SAM" id="MobiDB-lite"/>
    </source>
</evidence>
<feature type="transmembrane region" description="Helical" evidence="8">
    <location>
        <begin position="244"/>
        <end position="264"/>
    </location>
</feature>
<accession>A0AAE1FC28</accession>
<comment type="similarity">
    <text evidence="2 8">Belongs to the organo anion transporter (TC 2.A.60) family.</text>
</comment>
<keyword evidence="3" id="KW-1003">Cell membrane</keyword>
<keyword evidence="5 8" id="KW-1133">Transmembrane helix</keyword>
<feature type="transmembrane region" description="Helical" evidence="8">
    <location>
        <begin position="794"/>
        <end position="818"/>
    </location>
</feature>
<gene>
    <name evidence="11" type="ORF">Pcinc_023849</name>
</gene>
<dbReference type="PANTHER" id="PTHR11388">
    <property type="entry name" value="ORGANIC ANION TRANSPORTER"/>
    <property type="match status" value="1"/>
</dbReference>
<proteinExistence type="inferred from homology"/>
<dbReference type="Gene3D" id="1.20.1250.20">
    <property type="entry name" value="MFS general substrate transporter like domains"/>
    <property type="match status" value="1"/>
</dbReference>
<evidence type="ECO:0000256" key="7">
    <source>
        <dbReference type="ARBA" id="ARBA00023157"/>
    </source>
</evidence>
<dbReference type="GO" id="GO:0015347">
    <property type="term" value="F:sodium-independent organic anion transmembrane transporter activity"/>
    <property type="evidence" value="ECO:0007669"/>
    <property type="project" value="TreeGrafter"/>
</dbReference>
<evidence type="ECO:0000256" key="3">
    <source>
        <dbReference type="ARBA" id="ARBA00022475"/>
    </source>
</evidence>
<sequence>MERRGEAGGGIGACLSFSPPANAASGTTQLTDMPPVKGTEQVYYDCQTSDDEHQQLFNLTNNSHDVDGDNKNIDLITPLTAIPPVTVIPPSPVTDLPSVTDLPPVTTDLPSVTALPPAPVTDLSPVTDLPPAPVTALPPVTDLPPVTALPPALVTALPPSPVTALPPAPVTAVPAVTTAPKPTTQQVIVAEEEKDSNKSQQDSEGDFLLTPELVQRILGPEEDTQCGVGALRGAWWLQRLANPITYLLLSSVVALVQGIFYTYANATLTTVEKRFHLPSKVSALVTTGNDVIQLVFAVPLTFMAGRGHRPRWLALGMIGAVVGCLFASLPHFIFGSGHTTTSSSTTTTTTTTISLQNASVLQVQNNMLCATESNMSSECSEGEESSSEFGVQQYTIVSLHLIAQMLAGLASLLYYSVGYTYMDDAVSKDKIPVFLAVSGCVRILGPVCGYSLAAWTLSMWVSPSQTPPHIQPRHPHWIGAWWIGYLVIGACLMMVSWSLVLLPRMLPGTRQRALTELREAVKRGGSGALHSLAATLRPQHTKGYQGMMGSLRRLMTNRVFLLVSINQVFFWFAFFGYITFKAKFLEQQFKMSAARANQYIAGAALAASLVGWMGIGTVLTVLKPRAKTVLLFMASLSLINFIIHFCMVSISCDHDVIYGMDSVIQERHSEHLYNNSLYHHQQTRVAAGGDETDSLWMCSSECTCSGRFSPVCVNGSYNYYSGCHAGCSSVTTVNRTRVYEHCLCSPMNVSSQSATSAVSGGGGGGDYEGPAVEGEDSIGMTAVEGFCSYKCTTFYMYLILTVLTKMTLAASRVPLNIILLRCVEQRDKDLALGVFNAVIALGSSIPAPIIFGWAIDYTCRLWEETCGTRGFCWLYDIDSFRQVLHGIPAGMMLCCLLTEIVLLTMHRSINLYGQDEKHTTSDPTLPLQVASPPTASTTTTSLMSKEYLLEKES</sequence>
<dbReference type="Proteomes" id="UP001286313">
    <property type="component" value="Unassembled WGS sequence"/>
</dbReference>
<dbReference type="SUPFAM" id="SSF103473">
    <property type="entry name" value="MFS general substrate transporter"/>
    <property type="match status" value="3"/>
</dbReference>
<feature type="transmembrane region" description="Helical" evidence="8">
    <location>
        <begin position="830"/>
        <end position="855"/>
    </location>
</feature>
<comment type="subcellular location">
    <subcellularLocation>
        <location evidence="1 8">Cell membrane</location>
        <topology evidence="1 8">Multi-pass membrane protein</topology>
    </subcellularLocation>
</comment>